<protein>
    <submittedName>
        <fullName evidence="3">Amidohydrolase family protein</fullName>
    </submittedName>
</protein>
<sequence length="285" mass="32557">MRVDSHIHFWRFDPREYPWMSADMQALKRDRLPEDVRPLLDQARIDSCIAVQARMSEPETDFLLDLAIRYPWIAGVIGWVDLCDERLARRLERWASQKKLIGFRHVLQGDPNAGALVSSAAFERGVALIQSRKMIYELLVSADQFPAITPFSRKSDQHWLVLDHLGKPDVRHRQIDSWRRDLAAIAALPHVVCKLSGLVTEANDAAGKFDADHLRDYLDVALEMFGPRRLMFGSDWPVCLLVSEYAEVADIIERWSSRLSAADREWIWGKTAAQVYGLAARGNHG</sequence>
<comment type="caution">
    <text evidence="3">The sequence shown here is derived from an EMBL/GenBank/DDBJ whole genome shotgun (WGS) entry which is preliminary data.</text>
</comment>
<dbReference type="Gene3D" id="3.20.20.140">
    <property type="entry name" value="Metal-dependent hydrolases"/>
    <property type="match status" value="1"/>
</dbReference>
<dbReference type="PANTHER" id="PTHR43569:SF2">
    <property type="entry name" value="AMIDOHYDROLASE-RELATED DOMAIN-CONTAINING PROTEIN"/>
    <property type="match status" value="1"/>
</dbReference>
<gene>
    <name evidence="3" type="ORF">ACFPN2_20780</name>
</gene>
<name>A0ABV8SYL6_9GAMM</name>
<comment type="similarity">
    <text evidence="1">Belongs to the metallo-dependent hydrolases superfamily.</text>
</comment>
<dbReference type="InterPro" id="IPR032466">
    <property type="entry name" value="Metal_Hydrolase"/>
</dbReference>
<evidence type="ECO:0000313" key="3">
    <source>
        <dbReference type="EMBL" id="MFC4311549.1"/>
    </source>
</evidence>
<keyword evidence="4" id="KW-1185">Reference proteome</keyword>
<organism evidence="3 4">
    <name type="scientific">Steroidobacter flavus</name>
    <dbReference type="NCBI Taxonomy" id="1842136"/>
    <lineage>
        <taxon>Bacteria</taxon>
        <taxon>Pseudomonadati</taxon>
        <taxon>Pseudomonadota</taxon>
        <taxon>Gammaproteobacteria</taxon>
        <taxon>Steroidobacterales</taxon>
        <taxon>Steroidobacteraceae</taxon>
        <taxon>Steroidobacter</taxon>
    </lineage>
</organism>
<feature type="domain" description="Amidohydrolase-related" evidence="2">
    <location>
        <begin position="3"/>
        <end position="278"/>
    </location>
</feature>
<reference evidence="4" key="1">
    <citation type="journal article" date="2019" name="Int. J. Syst. Evol. Microbiol.">
        <title>The Global Catalogue of Microorganisms (GCM) 10K type strain sequencing project: providing services to taxonomists for standard genome sequencing and annotation.</title>
        <authorList>
            <consortium name="The Broad Institute Genomics Platform"/>
            <consortium name="The Broad Institute Genome Sequencing Center for Infectious Disease"/>
            <person name="Wu L."/>
            <person name="Ma J."/>
        </authorList>
    </citation>
    <scope>NUCLEOTIDE SEQUENCE [LARGE SCALE GENOMIC DNA]</scope>
    <source>
        <strain evidence="4">CGMCC 1.10759</strain>
    </source>
</reference>
<dbReference type="RefSeq" id="WP_380599982.1">
    <property type="nucleotide sequence ID" value="NZ_JBHSDU010000003.1"/>
</dbReference>
<dbReference type="SUPFAM" id="SSF51556">
    <property type="entry name" value="Metallo-dependent hydrolases"/>
    <property type="match status" value="1"/>
</dbReference>
<dbReference type="InterPro" id="IPR052350">
    <property type="entry name" value="Metallo-dep_Lactonases"/>
</dbReference>
<dbReference type="PANTHER" id="PTHR43569">
    <property type="entry name" value="AMIDOHYDROLASE"/>
    <property type="match status" value="1"/>
</dbReference>
<evidence type="ECO:0000259" key="2">
    <source>
        <dbReference type="Pfam" id="PF04909"/>
    </source>
</evidence>
<accession>A0ABV8SYL6</accession>
<dbReference type="Pfam" id="PF04909">
    <property type="entry name" value="Amidohydro_2"/>
    <property type="match status" value="1"/>
</dbReference>
<dbReference type="InterPro" id="IPR006680">
    <property type="entry name" value="Amidohydro-rel"/>
</dbReference>
<evidence type="ECO:0000313" key="4">
    <source>
        <dbReference type="Proteomes" id="UP001595904"/>
    </source>
</evidence>
<dbReference type="Proteomes" id="UP001595904">
    <property type="component" value="Unassembled WGS sequence"/>
</dbReference>
<dbReference type="EMBL" id="JBHSDU010000003">
    <property type="protein sequence ID" value="MFC4311549.1"/>
    <property type="molecule type" value="Genomic_DNA"/>
</dbReference>
<evidence type="ECO:0000256" key="1">
    <source>
        <dbReference type="ARBA" id="ARBA00038310"/>
    </source>
</evidence>
<proteinExistence type="inferred from homology"/>